<dbReference type="InterPro" id="IPR008311">
    <property type="entry name" value="UCP028101"/>
</dbReference>
<accession>A0A5C1NNH5</accession>
<reference evidence="1" key="1">
    <citation type="submission" date="2021-02" db="EMBL/GenBank/DDBJ databases">
        <title>Strain Y2R2, a novel species of the genus Halomonas.</title>
        <authorList>
            <person name="Huang H."/>
        </authorList>
    </citation>
    <scope>NUCLEOTIDE SEQUENCE</scope>
    <source>
        <strain evidence="1">Y2R2</strain>
    </source>
</reference>
<evidence type="ECO:0000313" key="1">
    <source>
        <dbReference type="EMBL" id="QEM84037.1"/>
    </source>
</evidence>
<dbReference type="SUPFAM" id="SSF69322">
    <property type="entry name" value="Tricorn protease domain 2"/>
    <property type="match status" value="1"/>
</dbReference>
<dbReference type="EMBL" id="CP038437">
    <property type="protein sequence ID" value="QEM84037.1"/>
    <property type="molecule type" value="Genomic_DNA"/>
</dbReference>
<name>A0A5C1NNH5_9GAMM</name>
<protein>
    <submittedName>
        <fullName evidence="1">DUF1513 domain-containing protein</fullName>
    </submittedName>
</protein>
<dbReference type="Gene3D" id="2.130.10.10">
    <property type="entry name" value="YVTN repeat-like/Quinoprotein amine dehydrogenase"/>
    <property type="match status" value="1"/>
</dbReference>
<dbReference type="Pfam" id="PF07433">
    <property type="entry name" value="DUF1513"/>
    <property type="match status" value="1"/>
</dbReference>
<dbReference type="KEGG" id="hbh:E4T21_10865"/>
<proteinExistence type="predicted"/>
<keyword evidence="2" id="KW-1185">Reference proteome</keyword>
<sequence>MGLAKRSLFKLGLGSLGAGFALGGTNLATAQRVLDNQENRRQWFFSAVDDPEGNHHLAGIHRDGSEYFLLPAPERCHGGCLHPHQPQAVLFARRPGRHFHVVDARHHRELQSIDAGPGYHFYGHGVFDPSGRWLYVTANRLEDAMGLVRVYDANAGYAHHHDIELDGIGPHELKLMPDGDTLIVALGGIRTHPDSGRIKLNLEDMDPALLLVNRHSGEIQARHRPSHHQLSVRHLDVAANGSVIVGYQFEGPVWETHHPLVAHLDPQGKFHEFDLGELQPKLAQYTASVAVSQSQSGSSSSTLITAPRGGRIIMLDQQSGDIIAAPELADAAGARCDGQGGYIVTTGNGGFYQVSAQGGLTQLAKLPLRWDNHLT</sequence>
<organism evidence="1 2">
    <name type="scientific">Halomonas binhaiensis</name>
    <dbReference type="NCBI Taxonomy" id="2562282"/>
    <lineage>
        <taxon>Bacteria</taxon>
        <taxon>Pseudomonadati</taxon>
        <taxon>Pseudomonadota</taxon>
        <taxon>Gammaproteobacteria</taxon>
        <taxon>Oceanospirillales</taxon>
        <taxon>Halomonadaceae</taxon>
        <taxon>Halomonas</taxon>
    </lineage>
</organism>
<dbReference type="AlphaFoldDB" id="A0A5C1NNH5"/>
<gene>
    <name evidence="1" type="ORF">E4T21_10865</name>
</gene>
<dbReference type="InterPro" id="IPR015943">
    <property type="entry name" value="WD40/YVTN_repeat-like_dom_sf"/>
</dbReference>
<dbReference type="OrthoDB" id="5624218at2"/>
<evidence type="ECO:0000313" key="2">
    <source>
        <dbReference type="Proteomes" id="UP000324285"/>
    </source>
</evidence>
<dbReference type="PIRSF" id="PIRSF028101">
    <property type="entry name" value="UCP028101"/>
    <property type="match status" value="1"/>
</dbReference>
<dbReference type="Proteomes" id="UP000324285">
    <property type="component" value="Chromosome"/>
</dbReference>